<comment type="caution">
    <text evidence="1">The sequence shown here is derived from an EMBL/GenBank/DDBJ whole genome shotgun (WGS) entry which is preliminary data.</text>
</comment>
<evidence type="ECO:0000313" key="2">
    <source>
        <dbReference type="Proteomes" id="UP001165064"/>
    </source>
</evidence>
<accession>A0ACB5T3B2</accession>
<reference evidence="1" key="1">
    <citation type="submission" date="2023-04" db="EMBL/GenBank/DDBJ databases">
        <title>Ambrosiozyma monospora NBRC 10751.</title>
        <authorList>
            <person name="Ichikawa N."/>
            <person name="Sato H."/>
            <person name="Tonouchi N."/>
        </authorList>
    </citation>
    <scope>NUCLEOTIDE SEQUENCE</scope>
    <source>
        <strain evidence="1">NBRC 10751</strain>
    </source>
</reference>
<sequence>MQNDPTTTDPLFLNICKDLPPELKELILAYAVMYASEERKWKLGDTLKKSNPQDFDLFNWVFHLFRQRSKLIVEVEATGPSEVGFKDCSYKDIKFNGLSSIINLPVGSEESRDFNSRNIGFGKSSETTHIDWESIRSLPMGIRALALKNAVIHFPTVEATERLVYSLSETIEFLQCTPDQLKFFSTESTKNLRSLTLDISDVITERHPCWNHLPTKVHYLYLEGQIPKKALLKSQIKRADDHPLKLGGMTIPKQANYKIVLVLKGLRIFNEEKSSVEYFSRFQYATINYDEDINYFFPIRYYTCGKDWFFNIDVISDSARLEIFEQTRCPLYNKERLFNHPSCLNNRFFLKFPQYFHKVNKNCWLTYDWLKKKHIHELQSCTYSSSYLFTERVILSSPYMGI</sequence>
<dbReference type="EMBL" id="BSXS01002860">
    <property type="protein sequence ID" value="GME80018.1"/>
    <property type="molecule type" value="Genomic_DNA"/>
</dbReference>
<protein>
    <submittedName>
        <fullName evidence="1">Unnamed protein product</fullName>
    </submittedName>
</protein>
<name>A0ACB5T3B2_AMBMO</name>
<organism evidence="1 2">
    <name type="scientific">Ambrosiozyma monospora</name>
    <name type="common">Yeast</name>
    <name type="synonym">Endomycopsis monosporus</name>
    <dbReference type="NCBI Taxonomy" id="43982"/>
    <lineage>
        <taxon>Eukaryota</taxon>
        <taxon>Fungi</taxon>
        <taxon>Dikarya</taxon>
        <taxon>Ascomycota</taxon>
        <taxon>Saccharomycotina</taxon>
        <taxon>Pichiomycetes</taxon>
        <taxon>Pichiales</taxon>
        <taxon>Pichiaceae</taxon>
        <taxon>Ambrosiozyma</taxon>
    </lineage>
</organism>
<keyword evidence="2" id="KW-1185">Reference proteome</keyword>
<dbReference type="Proteomes" id="UP001165064">
    <property type="component" value="Unassembled WGS sequence"/>
</dbReference>
<gene>
    <name evidence="1" type="ORF">Amon02_000424200</name>
</gene>
<proteinExistence type="predicted"/>
<evidence type="ECO:0000313" key="1">
    <source>
        <dbReference type="EMBL" id="GME80018.1"/>
    </source>
</evidence>